<dbReference type="EMBL" id="CP111020">
    <property type="protein sequence ID" value="WAR15682.1"/>
    <property type="molecule type" value="Genomic_DNA"/>
</dbReference>
<evidence type="ECO:0000313" key="1">
    <source>
        <dbReference type="EMBL" id="WAR15682.1"/>
    </source>
</evidence>
<evidence type="ECO:0000313" key="2">
    <source>
        <dbReference type="Proteomes" id="UP001164746"/>
    </source>
</evidence>
<accession>A0ABY7F0H2</accession>
<dbReference type="Proteomes" id="UP001164746">
    <property type="component" value="Chromosome 9"/>
</dbReference>
<organism evidence="1 2">
    <name type="scientific">Mya arenaria</name>
    <name type="common">Soft-shell clam</name>
    <dbReference type="NCBI Taxonomy" id="6604"/>
    <lineage>
        <taxon>Eukaryota</taxon>
        <taxon>Metazoa</taxon>
        <taxon>Spiralia</taxon>
        <taxon>Lophotrochozoa</taxon>
        <taxon>Mollusca</taxon>
        <taxon>Bivalvia</taxon>
        <taxon>Autobranchia</taxon>
        <taxon>Heteroconchia</taxon>
        <taxon>Euheterodonta</taxon>
        <taxon>Imparidentia</taxon>
        <taxon>Neoheterodontei</taxon>
        <taxon>Myida</taxon>
        <taxon>Myoidea</taxon>
        <taxon>Myidae</taxon>
        <taxon>Mya</taxon>
    </lineage>
</organism>
<gene>
    <name evidence="1" type="ORF">MAR_005787</name>
</gene>
<proteinExistence type="predicted"/>
<protein>
    <submittedName>
        <fullName evidence="1">Uncharacterized protein</fullName>
    </submittedName>
</protein>
<keyword evidence="2" id="KW-1185">Reference proteome</keyword>
<name>A0ABY7F0H2_MYAAR</name>
<reference evidence="1" key="1">
    <citation type="submission" date="2022-11" db="EMBL/GenBank/DDBJ databases">
        <title>Centuries of genome instability and evolution in soft-shell clam transmissible cancer (bioRxiv).</title>
        <authorList>
            <person name="Hart S.F.M."/>
            <person name="Yonemitsu M.A."/>
            <person name="Giersch R.M."/>
            <person name="Beal B.F."/>
            <person name="Arriagada G."/>
            <person name="Davis B.W."/>
            <person name="Ostrander E.A."/>
            <person name="Goff S.P."/>
            <person name="Metzger M.J."/>
        </authorList>
    </citation>
    <scope>NUCLEOTIDE SEQUENCE</scope>
    <source>
        <strain evidence="1">MELC-2E11</strain>
        <tissue evidence="1">Siphon/mantle</tissue>
    </source>
</reference>
<sequence length="196" mass="22284">MSLFWSEHLERWCLLFRTGPSQREGYSERESHLERVLPVERCGVLYLGLILCSAKREGYSERESHLERVLPVERCGVLYLGLILCSAKREGYSERESHLERVLPVERCGVLYLGLILCSAKPGGCCQISESSARADMRPAPFGTSVEIPRQSQNMAKKDLLLHHGEKARITIQVQTPEKCLPLPHHREIKCISLCI</sequence>